<evidence type="ECO:0000256" key="1">
    <source>
        <dbReference type="SAM" id="SignalP"/>
    </source>
</evidence>
<dbReference type="RefSeq" id="WP_244507426.1">
    <property type="nucleotide sequence ID" value="NZ_FNHS01000002.1"/>
</dbReference>
<name>A0A1G9U416_9HYPH</name>
<evidence type="ECO:0000313" key="2">
    <source>
        <dbReference type="EMBL" id="SDM54394.1"/>
    </source>
</evidence>
<reference evidence="3" key="1">
    <citation type="submission" date="2016-10" db="EMBL/GenBank/DDBJ databases">
        <authorList>
            <person name="Varghese N."/>
            <person name="Submissions S."/>
        </authorList>
    </citation>
    <scope>NUCLEOTIDE SEQUENCE [LARGE SCALE GENOMIC DNA]</scope>
    <source>
        <strain evidence="3">BL47</strain>
    </source>
</reference>
<dbReference type="Proteomes" id="UP000198704">
    <property type="component" value="Unassembled WGS sequence"/>
</dbReference>
<feature type="signal peptide" evidence="1">
    <location>
        <begin position="1"/>
        <end position="22"/>
    </location>
</feature>
<gene>
    <name evidence="2" type="ORF">SAMN05216360_102391</name>
</gene>
<dbReference type="AlphaFoldDB" id="A0A1G9U416"/>
<keyword evidence="3" id="KW-1185">Reference proteome</keyword>
<organism evidence="2 3">
    <name type="scientific">Methylobacterium phyllostachyos</name>
    <dbReference type="NCBI Taxonomy" id="582672"/>
    <lineage>
        <taxon>Bacteria</taxon>
        <taxon>Pseudomonadati</taxon>
        <taxon>Pseudomonadota</taxon>
        <taxon>Alphaproteobacteria</taxon>
        <taxon>Hyphomicrobiales</taxon>
        <taxon>Methylobacteriaceae</taxon>
        <taxon>Methylobacterium</taxon>
    </lineage>
</organism>
<accession>A0A1G9U416</accession>
<evidence type="ECO:0008006" key="4">
    <source>
        <dbReference type="Google" id="ProtNLM"/>
    </source>
</evidence>
<protein>
    <recommendedName>
        <fullName evidence="4">PsiF repeat-containing protein</fullName>
    </recommendedName>
</protein>
<evidence type="ECO:0000313" key="3">
    <source>
        <dbReference type="Proteomes" id="UP000198704"/>
    </source>
</evidence>
<proteinExistence type="predicted"/>
<feature type="chain" id="PRO_5011478596" description="PsiF repeat-containing protein" evidence="1">
    <location>
        <begin position="23"/>
        <end position="79"/>
    </location>
</feature>
<sequence length="79" mass="8307">MSGIRTALAAVLLAGSTVAALAQNETIKGPEDAKCRDEARDLVFSAPNPKRLSPFDLGAEIYHGCMRRLGAEGKPAPGR</sequence>
<dbReference type="EMBL" id="FNHS01000002">
    <property type="protein sequence ID" value="SDM54394.1"/>
    <property type="molecule type" value="Genomic_DNA"/>
</dbReference>
<dbReference type="STRING" id="582672.SAMN05216360_102391"/>
<keyword evidence="1" id="KW-0732">Signal</keyword>